<dbReference type="SUPFAM" id="SSF143011">
    <property type="entry name" value="RelE-like"/>
    <property type="match status" value="1"/>
</dbReference>
<dbReference type="Proteomes" id="UP001055025">
    <property type="component" value="Unassembled WGS sequence"/>
</dbReference>
<protein>
    <recommendedName>
        <fullName evidence="3">Addiction module toxin RelE</fullName>
    </recommendedName>
</protein>
<gene>
    <name evidence="1" type="ORF">ATOP_18930</name>
</gene>
<proteinExistence type="predicted"/>
<dbReference type="Gene3D" id="3.30.2310.20">
    <property type="entry name" value="RelE-like"/>
    <property type="match status" value="1"/>
</dbReference>
<accession>A0AAV5B8K8</accession>
<evidence type="ECO:0008006" key="3">
    <source>
        <dbReference type="Google" id="ProtNLM"/>
    </source>
</evidence>
<evidence type="ECO:0000313" key="2">
    <source>
        <dbReference type="Proteomes" id="UP001055025"/>
    </source>
</evidence>
<comment type="caution">
    <text evidence="1">The sequence shown here is derived from an EMBL/GenBank/DDBJ whole genome shotgun (WGS) entry which is preliminary data.</text>
</comment>
<organism evidence="1 2">
    <name type="scientific">Granulimonas faecalis</name>
    <dbReference type="NCBI Taxonomy" id="2894155"/>
    <lineage>
        <taxon>Bacteria</taxon>
        <taxon>Bacillati</taxon>
        <taxon>Actinomycetota</taxon>
        <taxon>Coriobacteriia</taxon>
        <taxon>Coriobacteriales</taxon>
        <taxon>Kribbibacteriaceae</taxon>
        <taxon>Granulimonas</taxon>
    </lineage>
</organism>
<evidence type="ECO:0000313" key="1">
    <source>
        <dbReference type="EMBL" id="GJM56238.1"/>
    </source>
</evidence>
<name>A0AAV5B8K8_9ACTN</name>
<dbReference type="InterPro" id="IPR035093">
    <property type="entry name" value="RelE/ParE_toxin_dom_sf"/>
</dbReference>
<sequence>MSGRFAIEFLPGAAKDYGKLDNSQRLIVNAGLDRLRHRADEVGKPLRGGLAPCRELKFRSDNLRLVYRIRNGVVEVVEVVAIGPRDGGRVFLTAERRLKGL</sequence>
<dbReference type="RefSeq" id="WP_135978567.1">
    <property type="nucleotide sequence ID" value="NZ_BQKC01000002.1"/>
</dbReference>
<keyword evidence="2" id="KW-1185">Reference proteome</keyword>
<dbReference type="EMBL" id="BQKC01000002">
    <property type="protein sequence ID" value="GJM56238.1"/>
    <property type="molecule type" value="Genomic_DNA"/>
</dbReference>
<reference evidence="1" key="1">
    <citation type="journal article" date="2022" name="Int. J. Syst. Evol. Microbiol.">
        <title>Granulimonas faecalis gen. nov., sp. nov., and Leptogranulimonas caecicola gen. nov., sp. nov., novel lactate-producing Atopobiaceae bacteria isolated from mouse intestines, and an emended description of the family Atopobiaceae.</title>
        <authorList>
            <person name="Morinaga K."/>
            <person name="Kusada H."/>
            <person name="Sakamoto S."/>
            <person name="Murakami T."/>
            <person name="Toyoda A."/>
            <person name="Mori H."/>
            <person name="Meng X.Y."/>
            <person name="Takashino M."/>
            <person name="Murotomi K."/>
            <person name="Tamaki H."/>
        </authorList>
    </citation>
    <scope>NUCLEOTIDE SEQUENCE</scope>
    <source>
        <strain evidence="1">OPF53</strain>
    </source>
</reference>
<dbReference type="AlphaFoldDB" id="A0AAV5B8K8"/>